<dbReference type="AlphaFoldDB" id="A0A7H8R5E2"/>
<dbReference type="RefSeq" id="XP_035347773.1">
    <property type="nucleotide sequence ID" value="XM_035491880.1"/>
</dbReference>
<organism evidence="4 5">
    <name type="scientific">Talaromyces rugulosus</name>
    <name type="common">Penicillium rugulosum</name>
    <dbReference type="NCBI Taxonomy" id="121627"/>
    <lineage>
        <taxon>Eukaryota</taxon>
        <taxon>Fungi</taxon>
        <taxon>Dikarya</taxon>
        <taxon>Ascomycota</taxon>
        <taxon>Pezizomycotina</taxon>
        <taxon>Eurotiomycetes</taxon>
        <taxon>Eurotiomycetidae</taxon>
        <taxon>Eurotiales</taxon>
        <taxon>Trichocomaceae</taxon>
        <taxon>Talaromyces</taxon>
        <taxon>Talaromyces sect. Islandici</taxon>
    </lineage>
</organism>
<dbReference type="KEGG" id="trg:TRUGW13939_08751"/>
<gene>
    <name evidence="4" type="ORF">TRUGW13939_08751</name>
</gene>
<protein>
    <submittedName>
        <fullName evidence="4">Uncharacterized protein</fullName>
    </submittedName>
</protein>
<dbReference type="Pfam" id="PF12796">
    <property type="entry name" value="Ank_2"/>
    <property type="match status" value="2"/>
</dbReference>
<dbReference type="InterPro" id="IPR036770">
    <property type="entry name" value="Ankyrin_rpt-contain_sf"/>
</dbReference>
<name>A0A7H8R5E2_TALRU</name>
<evidence type="ECO:0000256" key="2">
    <source>
        <dbReference type="ARBA" id="ARBA00023043"/>
    </source>
</evidence>
<dbReference type="PROSITE" id="PS50297">
    <property type="entry name" value="ANK_REP_REGION"/>
    <property type="match status" value="3"/>
</dbReference>
<dbReference type="PROSITE" id="PS50088">
    <property type="entry name" value="ANK_REPEAT"/>
    <property type="match status" value="3"/>
</dbReference>
<dbReference type="GeneID" id="55996239"/>
<feature type="repeat" description="ANK" evidence="3">
    <location>
        <begin position="25"/>
        <end position="57"/>
    </location>
</feature>
<dbReference type="GO" id="GO:0005737">
    <property type="term" value="C:cytoplasm"/>
    <property type="evidence" value="ECO:0007669"/>
    <property type="project" value="TreeGrafter"/>
</dbReference>
<dbReference type="EMBL" id="CP055902">
    <property type="protein sequence ID" value="QKX61599.1"/>
    <property type="molecule type" value="Genomic_DNA"/>
</dbReference>
<dbReference type="PANTHER" id="PTHR24198:SF194">
    <property type="entry name" value="INVERSIN-A"/>
    <property type="match status" value="1"/>
</dbReference>
<sequence length="363" mass="40336">MNGHKEVVELLLDVENININAKDEEVYTPLSAAAKYGHKDICGRLIEKGANSDKQTNRLKPLYIAAQESHILLFHALKAGNPGAADWLLSWGAEVDSVDDAGQTSLHIAVKGSVHDVQMMINYGASVNIADRLDRTHVATVRVLLDHDERVTNAKNRIGHAPLHKAATNRGTEVVKVLLQTRAETNKDKDGKTALHVMASRGAFNIACTVIIHRCNVELRDYMGQTPLHIASANGHRETMDILIRAGANLEARDHNDQTFLDIAEMNGYRETVAQFKITGPKEPRSDDDWHMQTCISLRASPSFPELDEPALAQSMERVKWAWKKWIVAPCHIPALLRFTLYDILILCGEITAIKSNPKENAE</sequence>
<evidence type="ECO:0000256" key="1">
    <source>
        <dbReference type="ARBA" id="ARBA00022737"/>
    </source>
</evidence>
<evidence type="ECO:0000313" key="4">
    <source>
        <dbReference type="EMBL" id="QKX61599.1"/>
    </source>
</evidence>
<dbReference type="OrthoDB" id="366390at2759"/>
<dbReference type="Pfam" id="PF00023">
    <property type="entry name" value="Ank"/>
    <property type="match status" value="1"/>
</dbReference>
<accession>A0A7H8R5E2</accession>
<evidence type="ECO:0000313" key="5">
    <source>
        <dbReference type="Proteomes" id="UP000509510"/>
    </source>
</evidence>
<proteinExistence type="predicted"/>
<evidence type="ECO:0000256" key="3">
    <source>
        <dbReference type="PROSITE-ProRule" id="PRU00023"/>
    </source>
</evidence>
<keyword evidence="2 3" id="KW-0040">ANK repeat</keyword>
<keyword evidence="5" id="KW-1185">Reference proteome</keyword>
<reference evidence="5" key="1">
    <citation type="submission" date="2020-06" db="EMBL/GenBank/DDBJ databases">
        <title>A chromosome-scale genome assembly of Talaromyces rugulosus W13939.</title>
        <authorList>
            <person name="Wang B."/>
            <person name="Guo L."/>
            <person name="Ye K."/>
            <person name="Wang L."/>
        </authorList>
    </citation>
    <scope>NUCLEOTIDE SEQUENCE [LARGE SCALE GENOMIC DNA]</scope>
    <source>
        <strain evidence="5">W13939</strain>
    </source>
</reference>
<feature type="repeat" description="ANK" evidence="3">
    <location>
        <begin position="223"/>
        <end position="255"/>
    </location>
</feature>
<dbReference type="Pfam" id="PF13637">
    <property type="entry name" value="Ank_4"/>
    <property type="match status" value="1"/>
</dbReference>
<dbReference type="SMART" id="SM00248">
    <property type="entry name" value="ANK"/>
    <property type="match status" value="6"/>
</dbReference>
<feature type="repeat" description="ANK" evidence="3">
    <location>
        <begin position="158"/>
        <end position="190"/>
    </location>
</feature>
<dbReference type="Proteomes" id="UP000509510">
    <property type="component" value="Chromosome V"/>
</dbReference>
<keyword evidence="1" id="KW-0677">Repeat</keyword>
<dbReference type="SUPFAM" id="SSF48403">
    <property type="entry name" value="Ankyrin repeat"/>
    <property type="match status" value="1"/>
</dbReference>
<dbReference type="PANTHER" id="PTHR24198">
    <property type="entry name" value="ANKYRIN REPEAT AND PROTEIN KINASE DOMAIN-CONTAINING PROTEIN"/>
    <property type="match status" value="1"/>
</dbReference>
<dbReference type="Gene3D" id="1.25.40.20">
    <property type="entry name" value="Ankyrin repeat-containing domain"/>
    <property type="match status" value="4"/>
</dbReference>
<dbReference type="InterPro" id="IPR002110">
    <property type="entry name" value="Ankyrin_rpt"/>
</dbReference>